<evidence type="ECO:0000256" key="4">
    <source>
        <dbReference type="SAM" id="MobiDB-lite"/>
    </source>
</evidence>
<evidence type="ECO:0000256" key="1">
    <source>
        <dbReference type="ARBA" id="ARBA00004613"/>
    </source>
</evidence>
<evidence type="ECO:0000256" key="2">
    <source>
        <dbReference type="ARBA" id="ARBA00022525"/>
    </source>
</evidence>
<dbReference type="Proteomes" id="UP000286716">
    <property type="component" value="Unassembled WGS sequence"/>
</dbReference>
<dbReference type="GO" id="GO:0005975">
    <property type="term" value="P:carbohydrate metabolic process"/>
    <property type="evidence" value="ECO:0007669"/>
    <property type="project" value="UniProtKB-ARBA"/>
</dbReference>
<keyword evidence="8" id="KW-1185">Reference proteome</keyword>
<dbReference type="Gene3D" id="2.60.40.10">
    <property type="entry name" value="Immunoglobulins"/>
    <property type="match status" value="3"/>
</dbReference>
<sequence>MGRFARPARVACVLTAALTIIGITAAPASADPGPNLKVTATVQQGRWLPGDDIPVDFTVTNIGDATANHVSGAAETVSGPYFYVPEKEWGDLRANGGTSFAPGESRTYHLHGSVNSLTEGGPLVEFTAYGELDVDGTDNSARVTVPLVPAGTTDRMGGHLYGDRDRDGKPSPGEDLAGAEVHTIGIGMSHEVVTTTDAAGRFMFEGLPVSRDFTLYFSKVPDGWVPPSSLAPLRLDGSGANTALEVKAVRPLTDVLTETITLDKTSYAVGQTGTATVTLTNTGTEPLTGLYAGCDPAGSGLELQVPDDQWGDFSPLRQTGALAAGARVVLKVSGKVPEASAFVGRTGLGCYLDGKAYVSGPYTSAQAKVPGKKADAKGQVWTDKNGNGRPDAGEGLAKVKVTLSEDGTHVLSLALTDANGFATFPQVGVGEYRIRPVGSWTTIGDSTVYVVAPPYDYGDWSLQVTAR</sequence>
<dbReference type="OrthoDB" id="3694469at2"/>
<dbReference type="InterPro" id="IPR033764">
    <property type="entry name" value="Sdr_B"/>
</dbReference>
<accession>A0A428X154</accession>
<dbReference type="EMBL" id="QHHU01000004">
    <property type="protein sequence ID" value="RSM49074.1"/>
    <property type="molecule type" value="Genomic_DNA"/>
</dbReference>
<reference evidence="7 8" key="1">
    <citation type="submission" date="2018-05" db="EMBL/GenBank/DDBJ databases">
        <title>Evolution of GPA BGCs.</title>
        <authorList>
            <person name="Waglechner N."/>
            <person name="Wright G.D."/>
        </authorList>
    </citation>
    <scope>NUCLEOTIDE SEQUENCE [LARGE SCALE GENOMIC DNA]</scope>
    <source>
        <strain evidence="7 8">DSM 5908</strain>
    </source>
</reference>
<dbReference type="Pfam" id="PF17210">
    <property type="entry name" value="SdrD_B"/>
    <property type="match status" value="1"/>
</dbReference>
<feature type="region of interest" description="Disordered" evidence="4">
    <location>
        <begin position="154"/>
        <end position="175"/>
    </location>
</feature>
<keyword evidence="3 5" id="KW-0732">Signal</keyword>
<gene>
    <name evidence="7" type="ORF">DMA12_04995</name>
</gene>
<name>A0A428X154_AMYBA</name>
<organism evidence="7 8">
    <name type="scientific">Amycolatopsis balhimycina DSM 5908</name>
    <dbReference type="NCBI Taxonomy" id="1081091"/>
    <lineage>
        <taxon>Bacteria</taxon>
        <taxon>Bacillati</taxon>
        <taxon>Actinomycetota</taxon>
        <taxon>Actinomycetes</taxon>
        <taxon>Pseudonocardiales</taxon>
        <taxon>Pseudonocardiaceae</taxon>
        <taxon>Amycolatopsis</taxon>
    </lineage>
</organism>
<dbReference type="SUPFAM" id="SSF117074">
    <property type="entry name" value="Hypothetical protein PA1324"/>
    <property type="match status" value="2"/>
</dbReference>
<dbReference type="InterPro" id="IPR013783">
    <property type="entry name" value="Ig-like_fold"/>
</dbReference>
<dbReference type="RefSeq" id="WP_020646824.1">
    <property type="nucleotide sequence ID" value="NZ_QHHU01000004.1"/>
</dbReference>
<comment type="caution">
    <text evidence="7">The sequence shown here is derived from an EMBL/GenBank/DDBJ whole genome shotgun (WGS) entry which is preliminary data.</text>
</comment>
<evidence type="ECO:0000313" key="8">
    <source>
        <dbReference type="Proteomes" id="UP000286716"/>
    </source>
</evidence>
<evidence type="ECO:0000313" key="7">
    <source>
        <dbReference type="EMBL" id="RSM49074.1"/>
    </source>
</evidence>
<proteinExistence type="predicted"/>
<protein>
    <recommendedName>
        <fullName evidence="6">SD-repeat containing protein B domain-containing protein</fullName>
    </recommendedName>
</protein>
<dbReference type="GO" id="GO:0005576">
    <property type="term" value="C:extracellular region"/>
    <property type="evidence" value="ECO:0007669"/>
    <property type="project" value="UniProtKB-SubCell"/>
</dbReference>
<feature type="domain" description="SD-repeat containing protein B" evidence="6">
    <location>
        <begin position="379"/>
        <end position="435"/>
    </location>
</feature>
<keyword evidence="2" id="KW-0964">Secreted</keyword>
<evidence type="ECO:0000256" key="3">
    <source>
        <dbReference type="ARBA" id="ARBA00022729"/>
    </source>
</evidence>
<evidence type="ECO:0000256" key="5">
    <source>
        <dbReference type="SAM" id="SignalP"/>
    </source>
</evidence>
<feature type="signal peptide" evidence="5">
    <location>
        <begin position="1"/>
        <end position="30"/>
    </location>
</feature>
<feature type="chain" id="PRO_5019449585" description="SD-repeat containing protein B domain-containing protein" evidence="5">
    <location>
        <begin position="31"/>
        <end position="467"/>
    </location>
</feature>
<comment type="subcellular location">
    <subcellularLocation>
        <location evidence="1">Secreted</location>
    </subcellularLocation>
</comment>
<dbReference type="AlphaFoldDB" id="A0A428X154"/>
<evidence type="ECO:0000259" key="6">
    <source>
        <dbReference type="Pfam" id="PF17210"/>
    </source>
</evidence>